<dbReference type="Proteomes" id="UP000095185">
    <property type="component" value="Chromosome"/>
</dbReference>
<reference evidence="1" key="1">
    <citation type="submission" date="2016-09" db="EMBL/GenBank/DDBJ databases">
        <title>Genome sequence of Chlorobaculum limnaeum.</title>
        <authorList>
            <person name="Liu Z."/>
            <person name="Tank M."/>
            <person name="Bryant D.A."/>
        </authorList>
    </citation>
    <scope>NUCLEOTIDE SEQUENCE [LARGE SCALE GENOMIC DNA]</scope>
    <source>
        <strain evidence="1">DSM 1677</strain>
    </source>
</reference>
<dbReference type="KEGG" id="clz:BIU88_10190"/>
<organism evidence="1 2">
    <name type="scientific">Chlorobaculum limnaeum</name>
    <dbReference type="NCBI Taxonomy" id="274537"/>
    <lineage>
        <taxon>Bacteria</taxon>
        <taxon>Pseudomonadati</taxon>
        <taxon>Chlorobiota</taxon>
        <taxon>Chlorobiia</taxon>
        <taxon>Chlorobiales</taxon>
        <taxon>Chlorobiaceae</taxon>
        <taxon>Chlorobaculum</taxon>
    </lineage>
</organism>
<gene>
    <name evidence="1" type="ORF">BIU88_10190</name>
</gene>
<dbReference type="AlphaFoldDB" id="A0A1D8D8D3"/>
<protein>
    <submittedName>
        <fullName evidence="1">Uncharacterized protein</fullName>
    </submittedName>
</protein>
<keyword evidence="2" id="KW-1185">Reference proteome</keyword>
<dbReference type="EMBL" id="CP017305">
    <property type="protein sequence ID" value="AOS84468.1"/>
    <property type="molecule type" value="Genomic_DNA"/>
</dbReference>
<accession>A0A1D8D8D3</accession>
<name>A0A1D8D8D3_CHLLM</name>
<proteinExistence type="predicted"/>
<evidence type="ECO:0000313" key="2">
    <source>
        <dbReference type="Proteomes" id="UP000095185"/>
    </source>
</evidence>
<sequence>MMAQECSTLSLRTKFIWLPSMASSTRKRLSQKQNQDIFWHQFFFITTAIINRKSQHSKKLG</sequence>
<evidence type="ECO:0000313" key="1">
    <source>
        <dbReference type="EMBL" id="AOS84468.1"/>
    </source>
</evidence>